<gene>
    <name evidence="1" type="ORF">FNV43_RR01553</name>
</gene>
<accession>A0A8K0HSP8</accession>
<protein>
    <submittedName>
        <fullName evidence="1">Uncharacterized protein</fullName>
    </submittedName>
</protein>
<evidence type="ECO:0000313" key="2">
    <source>
        <dbReference type="Proteomes" id="UP000796880"/>
    </source>
</evidence>
<dbReference type="EMBL" id="VOIH02000001">
    <property type="protein sequence ID" value="KAF3456899.1"/>
    <property type="molecule type" value="Genomic_DNA"/>
</dbReference>
<proteinExistence type="predicted"/>
<sequence length="85" mass="9218">MWVCCGEVGMQSSAVGSNSSTFEATCPGIGETRFGQAQPPIWKTWGFNGTVKMRFGGRGVAIRSVRFKAREKEEASPCETGPTWV</sequence>
<dbReference type="Proteomes" id="UP000796880">
    <property type="component" value="Unassembled WGS sequence"/>
</dbReference>
<organism evidence="1 2">
    <name type="scientific">Rhamnella rubrinervis</name>
    <dbReference type="NCBI Taxonomy" id="2594499"/>
    <lineage>
        <taxon>Eukaryota</taxon>
        <taxon>Viridiplantae</taxon>
        <taxon>Streptophyta</taxon>
        <taxon>Embryophyta</taxon>
        <taxon>Tracheophyta</taxon>
        <taxon>Spermatophyta</taxon>
        <taxon>Magnoliopsida</taxon>
        <taxon>eudicotyledons</taxon>
        <taxon>Gunneridae</taxon>
        <taxon>Pentapetalae</taxon>
        <taxon>rosids</taxon>
        <taxon>fabids</taxon>
        <taxon>Rosales</taxon>
        <taxon>Rhamnaceae</taxon>
        <taxon>rhamnoid group</taxon>
        <taxon>Rhamneae</taxon>
        <taxon>Rhamnella</taxon>
    </lineage>
</organism>
<evidence type="ECO:0000313" key="1">
    <source>
        <dbReference type="EMBL" id="KAF3456899.1"/>
    </source>
</evidence>
<dbReference type="AlphaFoldDB" id="A0A8K0HSP8"/>
<keyword evidence="2" id="KW-1185">Reference proteome</keyword>
<comment type="caution">
    <text evidence="1">The sequence shown here is derived from an EMBL/GenBank/DDBJ whole genome shotgun (WGS) entry which is preliminary data.</text>
</comment>
<name>A0A8K0HSP8_9ROSA</name>
<reference evidence="1" key="1">
    <citation type="submission" date="2020-03" db="EMBL/GenBank/DDBJ databases">
        <title>A high-quality chromosome-level genome assembly of a woody plant with both climbing and erect habits, Rhamnella rubrinervis.</title>
        <authorList>
            <person name="Lu Z."/>
            <person name="Yang Y."/>
            <person name="Zhu X."/>
            <person name="Sun Y."/>
        </authorList>
    </citation>
    <scope>NUCLEOTIDE SEQUENCE</scope>
    <source>
        <strain evidence="1">BYM</strain>
        <tissue evidence="1">Leaf</tissue>
    </source>
</reference>